<reference evidence="1" key="2">
    <citation type="submission" date="2020-08" db="EMBL/GenBank/DDBJ databases">
        <title>Plant Genome Project.</title>
        <authorList>
            <person name="Zhang R.-G."/>
        </authorList>
    </citation>
    <scope>NUCLEOTIDE SEQUENCE</scope>
    <source>
        <strain evidence="1">Huo1</strain>
        <tissue evidence="1">Leaf</tissue>
    </source>
</reference>
<sequence>MKDQTGNFYYSPSLAFRKAAGGFGAIRILIAMTELPSSRKWQVLQSVLDSGKMLTFPDGVLINGNGGNNTQFTVEQGTI</sequence>
<reference evidence="1" key="1">
    <citation type="submission" date="2018-01" db="EMBL/GenBank/DDBJ databases">
        <authorList>
            <person name="Mao J.F."/>
        </authorList>
    </citation>
    <scope>NUCLEOTIDE SEQUENCE</scope>
    <source>
        <strain evidence="1">Huo1</strain>
        <tissue evidence="1">Leaf</tissue>
    </source>
</reference>
<protein>
    <submittedName>
        <fullName evidence="1">Uncharacterized protein</fullName>
    </submittedName>
</protein>
<comment type="caution">
    <text evidence="1">The sequence shown here is derived from an EMBL/GenBank/DDBJ whole genome shotgun (WGS) entry which is preliminary data.</text>
</comment>
<proteinExistence type="predicted"/>
<gene>
    <name evidence="1" type="ORF">SASPL_126268</name>
</gene>
<accession>A0A8X8XIK5</accession>
<dbReference type="EMBL" id="PNBA02000009">
    <property type="protein sequence ID" value="KAG6413554.1"/>
    <property type="molecule type" value="Genomic_DNA"/>
</dbReference>
<keyword evidence="2" id="KW-1185">Reference proteome</keyword>
<dbReference type="AlphaFoldDB" id="A0A8X8XIK5"/>
<evidence type="ECO:0000313" key="1">
    <source>
        <dbReference type="EMBL" id="KAG6413554.1"/>
    </source>
</evidence>
<dbReference type="Proteomes" id="UP000298416">
    <property type="component" value="Unassembled WGS sequence"/>
</dbReference>
<organism evidence="1">
    <name type="scientific">Salvia splendens</name>
    <name type="common">Scarlet sage</name>
    <dbReference type="NCBI Taxonomy" id="180675"/>
    <lineage>
        <taxon>Eukaryota</taxon>
        <taxon>Viridiplantae</taxon>
        <taxon>Streptophyta</taxon>
        <taxon>Embryophyta</taxon>
        <taxon>Tracheophyta</taxon>
        <taxon>Spermatophyta</taxon>
        <taxon>Magnoliopsida</taxon>
        <taxon>eudicotyledons</taxon>
        <taxon>Gunneridae</taxon>
        <taxon>Pentapetalae</taxon>
        <taxon>asterids</taxon>
        <taxon>lamiids</taxon>
        <taxon>Lamiales</taxon>
        <taxon>Lamiaceae</taxon>
        <taxon>Nepetoideae</taxon>
        <taxon>Mentheae</taxon>
        <taxon>Salviinae</taxon>
        <taxon>Salvia</taxon>
        <taxon>Salvia subgen. Calosphace</taxon>
        <taxon>core Calosphace</taxon>
    </lineage>
</organism>
<name>A0A8X8XIK5_SALSN</name>
<evidence type="ECO:0000313" key="2">
    <source>
        <dbReference type="Proteomes" id="UP000298416"/>
    </source>
</evidence>